<comment type="caution">
    <text evidence="1">The sequence shown here is derived from an EMBL/GenBank/DDBJ whole genome shotgun (WGS) entry which is preliminary data.</text>
</comment>
<name>A0ACC0HYX4_9ERIC</name>
<protein>
    <submittedName>
        <fullName evidence="1">Uncharacterized protein</fullName>
    </submittedName>
</protein>
<dbReference type="EMBL" id="CM045759">
    <property type="protein sequence ID" value="KAI8017685.1"/>
    <property type="molecule type" value="Genomic_DNA"/>
</dbReference>
<keyword evidence="2" id="KW-1185">Reference proteome</keyword>
<accession>A0ACC0HYX4</accession>
<gene>
    <name evidence="1" type="ORF">LOK49_LG04G00774</name>
</gene>
<dbReference type="Proteomes" id="UP001060215">
    <property type="component" value="Chromosome 2"/>
</dbReference>
<sequence>MAATTVACDREKKSHTNPPSCPAKKRVGFSVPGSRNPSSLPLIFPRRNYSFQCSKRVVPSQPQTPLKVLFILFIYFWFGFCFWSRKRWI</sequence>
<evidence type="ECO:0000313" key="2">
    <source>
        <dbReference type="Proteomes" id="UP001060215"/>
    </source>
</evidence>
<organism evidence="1 2">
    <name type="scientific">Camellia lanceoleosa</name>
    <dbReference type="NCBI Taxonomy" id="1840588"/>
    <lineage>
        <taxon>Eukaryota</taxon>
        <taxon>Viridiplantae</taxon>
        <taxon>Streptophyta</taxon>
        <taxon>Embryophyta</taxon>
        <taxon>Tracheophyta</taxon>
        <taxon>Spermatophyta</taxon>
        <taxon>Magnoliopsida</taxon>
        <taxon>eudicotyledons</taxon>
        <taxon>Gunneridae</taxon>
        <taxon>Pentapetalae</taxon>
        <taxon>asterids</taxon>
        <taxon>Ericales</taxon>
        <taxon>Theaceae</taxon>
        <taxon>Camellia</taxon>
    </lineage>
</organism>
<evidence type="ECO:0000313" key="1">
    <source>
        <dbReference type="EMBL" id="KAI8017685.1"/>
    </source>
</evidence>
<reference evidence="1 2" key="1">
    <citation type="journal article" date="2022" name="Plant J.">
        <title>Chromosome-level genome of Camellia lanceoleosa provides a valuable resource for understanding genome evolution and self-incompatibility.</title>
        <authorList>
            <person name="Gong W."/>
            <person name="Xiao S."/>
            <person name="Wang L."/>
            <person name="Liao Z."/>
            <person name="Chang Y."/>
            <person name="Mo W."/>
            <person name="Hu G."/>
            <person name="Li W."/>
            <person name="Zhao G."/>
            <person name="Zhu H."/>
            <person name="Hu X."/>
            <person name="Ji K."/>
            <person name="Xiang X."/>
            <person name="Song Q."/>
            <person name="Yuan D."/>
            <person name="Jin S."/>
            <person name="Zhang L."/>
        </authorList>
    </citation>
    <scope>NUCLEOTIDE SEQUENCE [LARGE SCALE GENOMIC DNA]</scope>
    <source>
        <strain evidence="1">SQ_2022a</strain>
    </source>
</reference>
<proteinExistence type="predicted"/>